<dbReference type="GO" id="GO:0008168">
    <property type="term" value="F:methyltransferase activity"/>
    <property type="evidence" value="ECO:0007669"/>
    <property type="project" value="UniProtKB-KW"/>
</dbReference>
<dbReference type="OrthoDB" id="323463at2"/>
<dbReference type="CDD" id="cd02440">
    <property type="entry name" value="AdoMet_MTases"/>
    <property type="match status" value="1"/>
</dbReference>
<name>E4T427_PALPW</name>
<dbReference type="HOGENOM" id="CLU_1048434_0_0_10"/>
<organism evidence="1 2">
    <name type="scientific">Paludibacter propionicigenes (strain DSM 17365 / JCM 13257 / WB4)</name>
    <dbReference type="NCBI Taxonomy" id="694427"/>
    <lineage>
        <taxon>Bacteria</taxon>
        <taxon>Pseudomonadati</taxon>
        <taxon>Bacteroidota</taxon>
        <taxon>Bacteroidia</taxon>
        <taxon>Bacteroidales</taxon>
        <taxon>Paludibacteraceae</taxon>
        <taxon>Paludibacter</taxon>
    </lineage>
</organism>
<dbReference type="SUPFAM" id="SSF53335">
    <property type="entry name" value="S-adenosyl-L-methionine-dependent methyltransferases"/>
    <property type="match status" value="1"/>
</dbReference>
<dbReference type="PANTHER" id="PTHR43861">
    <property type="entry name" value="TRANS-ACONITATE 2-METHYLTRANSFERASE-RELATED"/>
    <property type="match status" value="1"/>
</dbReference>
<dbReference type="GO" id="GO:0032259">
    <property type="term" value="P:methylation"/>
    <property type="evidence" value="ECO:0007669"/>
    <property type="project" value="UniProtKB-KW"/>
</dbReference>
<evidence type="ECO:0000313" key="1">
    <source>
        <dbReference type="EMBL" id="ADQ79471.1"/>
    </source>
</evidence>
<dbReference type="EMBL" id="CP002345">
    <property type="protein sequence ID" value="ADQ79471.1"/>
    <property type="molecule type" value="Genomic_DNA"/>
</dbReference>
<dbReference type="AlphaFoldDB" id="E4T427"/>
<keyword evidence="1" id="KW-0808">Transferase</keyword>
<dbReference type="eggNOG" id="COG2227">
    <property type="taxonomic scope" value="Bacteria"/>
</dbReference>
<reference key="1">
    <citation type="submission" date="2010-11" db="EMBL/GenBank/DDBJ databases">
        <title>The complete genome of Paludibacter propionicigenes DSM 17365.</title>
        <authorList>
            <consortium name="US DOE Joint Genome Institute (JGI-PGF)"/>
            <person name="Lucas S."/>
            <person name="Copeland A."/>
            <person name="Lapidus A."/>
            <person name="Bruce D."/>
            <person name="Goodwin L."/>
            <person name="Pitluck S."/>
            <person name="Kyrpides N."/>
            <person name="Mavromatis K."/>
            <person name="Ivanova N."/>
            <person name="Munk A.C."/>
            <person name="Brettin T."/>
            <person name="Detter J.C."/>
            <person name="Han C."/>
            <person name="Tapia R."/>
            <person name="Land M."/>
            <person name="Hauser L."/>
            <person name="Markowitz V."/>
            <person name="Cheng J.-F."/>
            <person name="Hugenholtz P."/>
            <person name="Woyke T."/>
            <person name="Wu D."/>
            <person name="Gronow S."/>
            <person name="Wellnitz S."/>
            <person name="Brambilla E."/>
            <person name="Klenk H.-P."/>
            <person name="Eisen J.A."/>
        </authorList>
    </citation>
    <scope>NUCLEOTIDE SEQUENCE</scope>
    <source>
        <strain>WB4</strain>
    </source>
</reference>
<dbReference type="STRING" id="694427.Palpr_1325"/>
<keyword evidence="1" id="KW-0489">Methyltransferase</keyword>
<dbReference type="Proteomes" id="UP000008718">
    <property type="component" value="Chromosome"/>
</dbReference>
<dbReference type="InterPro" id="IPR029063">
    <property type="entry name" value="SAM-dependent_MTases_sf"/>
</dbReference>
<sequence length="261" mass="30107">MQKRYSDPLQYINEQIFTTQKYIVPFIQELKPIDSALHVLEIGCGEAGNLKPFLDLGCKCVGVDFSAPKIEKGNAYYASHPFSDNIRLISEDIYKTNEFDHQFDIVIIRDVIEHIHDQDKFLSLLKNLIAPNAVVFFAFPPWQNPFGGHQQICVSKFLSLLPYFHLLPVALYKAVLKMFGETDGKITALLEIKETGISLERFERLLAKNKYRVLKKTLYFINPNYEVKFGLKPRTLPQILGKIPYFRNFVSTCGYYLVDVQ</sequence>
<protein>
    <submittedName>
        <fullName evidence="1">Methyltransferase type 12</fullName>
    </submittedName>
</protein>
<evidence type="ECO:0000313" key="2">
    <source>
        <dbReference type="Proteomes" id="UP000008718"/>
    </source>
</evidence>
<proteinExistence type="predicted"/>
<dbReference type="Pfam" id="PF13489">
    <property type="entry name" value="Methyltransf_23"/>
    <property type="match status" value="1"/>
</dbReference>
<dbReference type="KEGG" id="ppn:Palpr_1325"/>
<gene>
    <name evidence="1" type="ordered locus">Palpr_1325</name>
</gene>
<dbReference type="Gene3D" id="3.40.50.150">
    <property type="entry name" value="Vaccinia Virus protein VP39"/>
    <property type="match status" value="1"/>
</dbReference>
<accession>E4T427</accession>
<dbReference type="RefSeq" id="WP_013444840.1">
    <property type="nucleotide sequence ID" value="NC_014734.1"/>
</dbReference>
<keyword evidence="2" id="KW-1185">Reference proteome</keyword>
<reference evidence="1 2" key="2">
    <citation type="journal article" date="2011" name="Stand. Genomic Sci.">
        <title>Complete genome sequence of Paludibacter propionicigenes type strain (WB4).</title>
        <authorList>
            <person name="Gronow S."/>
            <person name="Munk C."/>
            <person name="Lapidus A."/>
            <person name="Nolan M."/>
            <person name="Lucas S."/>
            <person name="Hammon N."/>
            <person name="Deshpande S."/>
            <person name="Cheng J.F."/>
            <person name="Tapia R."/>
            <person name="Han C."/>
            <person name="Goodwin L."/>
            <person name="Pitluck S."/>
            <person name="Liolios K."/>
            <person name="Ivanova N."/>
            <person name="Mavromatis K."/>
            <person name="Mikhailova N."/>
            <person name="Pati A."/>
            <person name="Chen A."/>
            <person name="Palaniappan K."/>
            <person name="Land M."/>
            <person name="Hauser L."/>
            <person name="Chang Y.J."/>
            <person name="Jeffries C.D."/>
            <person name="Brambilla E."/>
            <person name="Rohde M."/>
            <person name="Goker M."/>
            <person name="Detter J.C."/>
            <person name="Woyke T."/>
            <person name="Bristow J."/>
            <person name="Eisen J.A."/>
            <person name="Markowitz V."/>
            <person name="Hugenholtz P."/>
            <person name="Kyrpides N.C."/>
            <person name="Klenk H.P."/>
        </authorList>
    </citation>
    <scope>NUCLEOTIDE SEQUENCE [LARGE SCALE GENOMIC DNA]</scope>
    <source>
        <strain evidence="2">DSM 17365 / JCM 13257 / WB4</strain>
    </source>
</reference>